<proteinExistence type="predicted"/>
<keyword evidence="3" id="KW-1185">Reference proteome</keyword>
<dbReference type="Pfam" id="PF10067">
    <property type="entry name" value="DUF2306"/>
    <property type="match status" value="1"/>
</dbReference>
<protein>
    <submittedName>
        <fullName evidence="2">Putative membrane protein</fullName>
    </submittedName>
</protein>
<gene>
    <name evidence="2" type="ORF">DES40_2323</name>
</gene>
<evidence type="ECO:0000313" key="3">
    <source>
        <dbReference type="Proteomes" id="UP000282211"/>
    </source>
</evidence>
<feature type="transmembrane region" description="Helical" evidence="1">
    <location>
        <begin position="44"/>
        <end position="64"/>
    </location>
</feature>
<feature type="transmembrane region" description="Helical" evidence="1">
    <location>
        <begin position="102"/>
        <end position="119"/>
    </location>
</feature>
<feature type="transmembrane region" description="Helical" evidence="1">
    <location>
        <begin position="12"/>
        <end position="32"/>
    </location>
</feature>
<keyword evidence="1" id="KW-0812">Transmembrane</keyword>
<accession>A0A420WEW4</accession>
<dbReference type="InterPro" id="IPR018750">
    <property type="entry name" value="DUF2306_membrane"/>
</dbReference>
<organism evidence="2 3">
    <name type="scientific">Litorimonas taeanensis</name>
    <dbReference type="NCBI Taxonomy" id="568099"/>
    <lineage>
        <taxon>Bacteria</taxon>
        <taxon>Pseudomonadati</taxon>
        <taxon>Pseudomonadota</taxon>
        <taxon>Alphaproteobacteria</taxon>
        <taxon>Maricaulales</taxon>
        <taxon>Robiginitomaculaceae</taxon>
    </lineage>
</organism>
<dbReference type="Proteomes" id="UP000282211">
    <property type="component" value="Unassembled WGS sequence"/>
</dbReference>
<name>A0A420WEW4_9PROT</name>
<dbReference type="InParanoid" id="A0A420WEW4"/>
<evidence type="ECO:0000256" key="1">
    <source>
        <dbReference type="SAM" id="Phobius"/>
    </source>
</evidence>
<dbReference type="EMBL" id="RBII01000002">
    <property type="protein sequence ID" value="RKQ69522.1"/>
    <property type="molecule type" value="Genomic_DNA"/>
</dbReference>
<keyword evidence="1" id="KW-0472">Membrane</keyword>
<evidence type="ECO:0000313" key="2">
    <source>
        <dbReference type="EMBL" id="RKQ69522.1"/>
    </source>
</evidence>
<comment type="caution">
    <text evidence="2">The sequence shown here is derived from an EMBL/GenBank/DDBJ whole genome shotgun (WGS) entry which is preliminary data.</text>
</comment>
<reference evidence="2 3" key="1">
    <citation type="submission" date="2018-10" db="EMBL/GenBank/DDBJ databases">
        <title>Genomic Encyclopedia of Type Strains, Phase IV (KMG-IV): sequencing the most valuable type-strain genomes for metagenomic binning, comparative biology and taxonomic classification.</title>
        <authorList>
            <person name="Goeker M."/>
        </authorList>
    </citation>
    <scope>NUCLEOTIDE SEQUENCE [LARGE SCALE GENOMIC DNA]</scope>
    <source>
        <strain evidence="2 3">DSM 22008</strain>
    </source>
</reference>
<keyword evidence="1" id="KW-1133">Transmembrane helix</keyword>
<sequence length="130" mass="14970">MNWEYFTQVSFAIQVHIIVAFIALTLGIIMFVRRKGTGSHKVIGRVFAVMMFLAALSAVFIREINEGRFSWIHIFVPVTFFALFETFYYIRKGNLKGHKRAVKGLFFGALLIPGAFSFMPGRTMWMIFFA</sequence>
<dbReference type="RefSeq" id="WP_170144978.1">
    <property type="nucleotide sequence ID" value="NZ_RBII01000002.1"/>
</dbReference>
<feature type="transmembrane region" description="Helical" evidence="1">
    <location>
        <begin position="70"/>
        <end position="90"/>
    </location>
</feature>
<dbReference type="AlphaFoldDB" id="A0A420WEW4"/>